<dbReference type="Pfam" id="PF00656">
    <property type="entry name" value="Peptidase_C14"/>
    <property type="match status" value="1"/>
</dbReference>
<reference evidence="11" key="2">
    <citation type="submission" date="2020-05" db="UniProtKB">
        <authorList>
            <consortium name="EnsemblMetazoa"/>
        </authorList>
    </citation>
    <scope>IDENTIFICATION</scope>
    <source>
        <strain evidence="11">A-37</strain>
    </source>
</reference>
<evidence type="ECO:0000256" key="8">
    <source>
        <dbReference type="SAM" id="MobiDB-lite"/>
    </source>
</evidence>
<dbReference type="PANTHER" id="PTHR10454">
    <property type="entry name" value="CASPASE"/>
    <property type="match status" value="1"/>
</dbReference>
<dbReference type="CDD" id="cd00032">
    <property type="entry name" value="CASc"/>
    <property type="match status" value="1"/>
</dbReference>
<dbReference type="PANTHER" id="PTHR10454:SF232">
    <property type="entry name" value="AT03047P-RELATED"/>
    <property type="match status" value="1"/>
</dbReference>
<evidence type="ECO:0000313" key="11">
    <source>
        <dbReference type="EnsemblMetazoa" id="ACUA018408-PA"/>
    </source>
</evidence>
<evidence type="ECO:0000256" key="6">
    <source>
        <dbReference type="ARBA" id="ARBA00023145"/>
    </source>
</evidence>
<dbReference type="GO" id="GO:0005737">
    <property type="term" value="C:cytoplasm"/>
    <property type="evidence" value="ECO:0007669"/>
    <property type="project" value="TreeGrafter"/>
</dbReference>
<evidence type="ECO:0000256" key="4">
    <source>
        <dbReference type="ARBA" id="ARBA00022801"/>
    </source>
</evidence>
<dbReference type="GO" id="GO:0004197">
    <property type="term" value="F:cysteine-type endopeptidase activity"/>
    <property type="evidence" value="ECO:0007669"/>
    <property type="project" value="InterPro"/>
</dbReference>
<evidence type="ECO:0000256" key="5">
    <source>
        <dbReference type="ARBA" id="ARBA00022807"/>
    </source>
</evidence>
<proteinExistence type="inferred from homology"/>
<sequence>MESVPNESEKMDVADETDTKPIASTSTENATYNRSHRGSVVTMPHVQEAIFEENYDTSHPKRGLAIIINQVHFETMAVRDGSDKDRDSIRATLASLGFAVRVYNDKKKDELLKVLQAAAAEDHSQNDCLVVVAMTHGCKDALYAQDGSYPIANLWKPFVGDACKTLLGKPKLFFIQACRGESFDEGVKFAKVVSDTVDARGPGSQLLYCIPTMADLLVMYSTYAGHYSWRNPTNGSWFIQSLSLELKENAHSKELLQLLTAVSRRVAYEYQSNVPGIEEMDAKKQMPCIVTMLTKALYFPPK</sequence>
<keyword evidence="6" id="KW-0865">Zymogen</keyword>
<name>A0A182MHI8_9DIPT</name>
<evidence type="ECO:0000313" key="12">
    <source>
        <dbReference type="Proteomes" id="UP000075883"/>
    </source>
</evidence>
<dbReference type="InterPro" id="IPR002398">
    <property type="entry name" value="Pept_C14"/>
</dbReference>
<dbReference type="GO" id="GO:0045751">
    <property type="term" value="P:negative regulation of Toll signaling pathway"/>
    <property type="evidence" value="ECO:0007669"/>
    <property type="project" value="UniProtKB-ARBA"/>
</dbReference>
<dbReference type="STRING" id="139723.A0A182MHI8"/>
<protein>
    <recommendedName>
        <fullName evidence="13">Caspase</fullName>
    </recommendedName>
</protein>
<dbReference type="InterPro" id="IPR033139">
    <property type="entry name" value="Caspase_cys_AS"/>
</dbReference>
<dbReference type="InterPro" id="IPR011600">
    <property type="entry name" value="Pept_C14_caspase"/>
</dbReference>
<dbReference type="InterPro" id="IPR015917">
    <property type="entry name" value="Pept_C14A"/>
</dbReference>
<evidence type="ECO:0000259" key="9">
    <source>
        <dbReference type="PROSITE" id="PS50207"/>
    </source>
</evidence>
<accession>A0A182MHI8</accession>
<dbReference type="InterPro" id="IPR001309">
    <property type="entry name" value="Pept_C14_p20"/>
</dbReference>
<dbReference type="PROSITE" id="PS50208">
    <property type="entry name" value="CASPASE_P20"/>
    <property type="match status" value="1"/>
</dbReference>
<keyword evidence="4" id="KW-0378">Hydrolase</keyword>
<dbReference type="GO" id="GO:0043525">
    <property type="term" value="P:positive regulation of neuron apoptotic process"/>
    <property type="evidence" value="ECO:0007669"/>
    <property type="project" value="TreeGrafter"/>
</dbReference>
<keyword evidence="3" id="KW-0053">Apoptosis</keyword>
<dbReference type="Proteomes" id="UP000075883">
    <property type="component" value="Unassembled WGS sequence"/>
</dbReference>
<dbReference type="EnsemblMetazoa" id="ACUA018408-RA">
    <property type="protein sequence ID" value="ACUA018408-PA"/>
    <property type="gene ID" value="ACUA018408"/>
</dbReference>
<dbReference type="VEuPathDB" id="VectorBase:ACUA018408"/>
<dbReference type="PROSITE" id="PS50207">
    <property type="entry name" value="CASPASE_P10"/>
    <property type="match status" value="1"/>
</dbReference>
<organism evidence="11 12">
    <name type="scientific">Anopheles culicifacies</name>
    <dbReference type="NCBI Taxonomy" id="139723"/>
    <lineage>
        <taxon>Eukaryota</taxon>
        <taxon>Metazoa</taxon>
        <taxon>Ecdysozoa</taxon>
        <taxon>Arthropoda</taxon>
        <taxon>Hexapoda</taxon>
        <taxon>Insecta</taxon>
        <taxon>Pterygota</taxon>
        <taxon>Neoptera</taxon>
        <taxon>Endopterygota</taxon>
        <taxon>Diptera</taxon>
        <taxon>Nematocera</taxon>
        <taxon>Culicoidea</taxon>
        <taxon>Culicidae</taxon>
        <taxon>Anophelinae</taxon>
        <taxon>Anopheles</taxon>
        <taxon>culicifacies species complex</taxon>
    </lineage>
</organism>
<dbReference type="PRINTS" id="PR00376">
    <property type="entry name" value="IL1BCENZYME"/>
</dbReference>
<feature type="domain" description="Caspase family p10" evidence="9">
    <location>
        <begin position="206"/>
        <end position="301"/>
    </location>
</feature>
<reference evidence="12" key="1">
    <citation type="submission" date="2013-09" db="EMBL/GenBank/DDBJ databases">
        <title>The Genome Sequence of Anopheles culicifacies species A.</title>
        <authorList>
            <consortium name="The Broad Institute Genomics Platform"/>
            <person name="Neafsey D.E."/>
            <person name="Besansky N."/>
            <person name="Howell P."/>
            <person name="Walton C."/>
            <person name="Young S.K."/>
            <person name="Zeng Q."/>
            <person name="Gargeya S."/>
            <person name="Fitzgerald M."/>
            <person name="Haas B."/>
            <person name="Abouelleil A."/>
            <person name="Allen A.W."/>
            <person name="Alvarado L."/>
            <person name="Arachchi H.M."/>
            <person name="Berlin A.M."/>
            <person name="Chapman S.B."/>
            <person name="Gainer-Dewar J."/>
            <person name="Goldberg J."/>
            <person name="Griggs A."/>
            <person name="Gujja S."/>
            <person name="Hansen M."/>
            <person name="Howarth C."/>
            <person name="Imamovic A."/>
            <person name="Ireland A."/>
            <person name="Larimer J."/>
            <person name="McCowan C."/>
            <person name="Murphy C."/>
            <person name="Pearson M."/>
            <person name="Poon T.W."/>
            <person name="Priest M."/>
            <person name="Roberts A."/>
            <person name="Saif S."/>
            <person name="Shea T."/>
            <person name="Sisk P."/>
            <person name="Sykes S."/>
            <person name="Wortman J."/>
            <person name="Nusbaum C."/>
            <person name="Birren B."/>
        </authorList>
    </citation>
    <scope>NUCLEOTIDE SEQUENCE [LARGE SCALE GENOMIC DNA]</scope>
    <source>
        <strain evidence="12">A-37</strain>
    </source>
</reference>
<dbReference type="FunFam" id="3.40.50.1460:FF:000001">
    <property type="entry name" value="Caspase-3 preproprotein"/>
    <property type="match status" value="1"/>
</dbReference>
<dbReference type="EMBL" id="AXCM01006279">
    <property type="status" value="NOT_ANNOTATED_CDS"/>
    <property type="molecule type" value="Genomic_DNA"/>
</dbReference>
<dbReference type="GO" id="GO:0045476">
    <property type="term" value="P:nurse cell apoptotic process"/>
    <property type="evidence" value="ECO:0007669"/>
    <property type="project" value="UniProtKB-ARBA"/>
</dbReference>
<evidence type="ECO:0008006" key="13">
    <source>
        <dbReference type="Google" id="ProtNLM"/>
    </source>
</evidence>
<dbReference type="GO" id="GO:1990525">
    <property type="term" value="F:BIR domain binding"/>
    <property type="evidence" value="ECO:0007669"/>
    <property type="project" value="UniProtKB-ARBA"/>
</dbReference>
<feature type="domain" description="Caspase family p20" evidence="10">
    <location>
        <begin position="61"/>
        <end position="182"/>
    </location>
</feature>
<evidence type="ECO:0000256" key="2">
    <source>
        <dbReference type="ARBA" id="ARBA00022670"/>
    </source>
</evidence>
<feature type="region of interest" description="Disordered" evidence="8">
    <location>
        <begin position="1"/>
        <end position="39"/>
    </location>
</feature>
<dbReference type="SMART" id="SM00115">
    <property type="entry name" value="CASc"/>
    <property type="match status" value="1"/>
</dbReference>
<dbReference type="PROSITE" id="PS01122">
    <property type="entry name" value="CASPASE_CYS"/>
    <property type="match status" value="1"/>
</dbReference>
<keyword evidence="5" id="KW-0788">Thiol protease</keyword>
<dbReference type="InterPro" id="IPR029030">
    <property type="entry name" value="Caspase-like_dom_sf"/>
</dbReference>
<dbReference type="AlphaFoldDB" id="A0A182MHI8"/>
<dbReference type="SUPFAM" id="SSF52129">
    <property type="entry name" value="Caspase-like"/>
    <property type="match status" value="1"/>
</dbReference>
<evidence type="ECO:0000256" key="1">
    <source>
        <dbReference type="ARBA" id="ARBA00010134"/>
    </source>
</evidence>
<feature type="compositionally biased region" description="Polar residues" evidence="8">
    <location>
        <begin position="22"/>
        <end position="33"/>
    </location>
</feature>
<evidence type="ECO:0000259" key="10">
    <source>
        <dbReference type="PROSITE" id="PS50208"/>
    </source>
</evidence>
<dbReference type="GO" id="GO:0016322">
    <property type="term" value="P:neuron remodeling"/>
    <property type="evidence" value="ECO:0007669"/>
    <property type="project" value="UniProtKB-ARBA"/>
</dbReference>
<dbReference type="Gene3D" id="3.40.50.1460">
    <property type="match status" value="1"/>
</dbReference>
<dbReference type="InterPro" id="IPR002138">
    <property type="entry name" value="Pept_C14_p10"/>
</dbReference>
<dbReference type="GO" id="GO:0006508">
    <property type="term" value="P:proteolysis"/>
    <property type="evidence" value="ECO:0007669"/>
    <property type="project" value="UniProtKB-KW"/>
</dbReference>
<evidence type="ECO:0000256" key="3">
    <source>
        <dbReference type="ARBA" id="ARBA00022703"/>
    </source>
</evidence>
<keyword evidence="12" id="KW-1185">Reference proteome</keyword>
<evidence type="ECO:0000256" key="7">
    <source>
        <dbReference type="RuleBase" id="RU003971"/>
    </source>
</evidence>
<feature type="compositionally biased region" description="Basic and acidic residues" evidence="8">
    <location>
        <begin position="7"/>
        <end position="19"/>
    </location>
</feature>
<keyword evidence="2" id="KW-0645">Protease</keyword>
<comment type="similarity">
    <text evidence="1 7">Belongs to the peptidase C14A family.</text>
</comment>